<organism evidence="4 5">
    <name type="scientific">Streptomyces bottropensis ATCC 25435</name>
    <dbReference type="NCBI Taxonomy" id="1054862"/>
    <lineage>
        <taxon>Bacteria</taxon>
        <taxon>Bacillati</taxon>
        <taxon>Actinomycetota</taxon>
        <taxon>Actinomycetes</taxon>
        <taxon>Kitasatosporales</taxon>
        <taxon>Streptomycetaceae</taxon>
        <taxon>Streptomyces</taxon>
    </lineage>
</organism>
<evidence type="ECO:0000256" key="1">
    <source>
        <dbReference type="SAM" id="MobiDB-lite"/>
    </source>
</evidence>
<evidence type="ECO:0000313" key="5">
    <source>
        <dbReference type="Proteomes" id="UP000030760"/>
    </source>
</evidence>
<dbReference type="InterPro" id="IPR040636">
    <property type="entry name" value="PatG_C"/>
</dbReference>
<reference evidence="5" key="1">
    <citation type="journal article" date="2013" name="Genome Announc.">
        <title>Draft Genome Sequence of Streptomyces bottropensis ATCC 25435, a Bottromycin-Producing Actinomycete.</title>
        <authorList>
            <person name="Zhang H."/>
            <person name="Zhou W."/>
            <person name="Zhuang Y."/>
            <person name="Liang X."/>
            <person name="Liu T."/>
        </authorList>
    </citation>
    <scope>NUCLEOTIDE SEQUENCE [LARGE SCALE GENOMIC DNA]</scope>
    <source>
        <strain evidence="5">ATCC 25435</strain>
    </source>
</reference>
<protein>
    <submittedName>
        <fullName evidence="4">Uncharacterized protein</fullName>
    </submittedName>
</protein>
<accession>M3EH12</accession>
<evidence type="ECO:0000313" key="4">
    <source>
        <dbReference type="EMBL" id="EMF55576.1"/>
    </source>
</evidence>
<dbReference type="AlphaFoldDB" id="M3EH12"/>
<dbReference type="Proteomes" id="UP000030760">
    <property type="component" value="Unassembled WGS sequence"/>
</dbReference>
<dbReference type="RefSeq" id="WP_005478466.1">
    <property type="nucleotide sequence ID" value="NZ_KB405067.1"/>
</dbReference>
<feature type="compositionally biased region" description="Low complexity" evidence="1">
    <location>
        <begin position="13"/>
        <end position="25"/>
    </location>
</feature>
<dbReference type="Pfam" id="PF18065">
    <property type="entry name" value="PatG_C"/>
    <property type="match status" value="1"/>
</dbReference>
<dbReference type="InterPro" id="IPR040483">
    <property type="entry name" value="PatG_dom"/>
</dbReference>
<dbReference type="Pfam" id="PF18047">
    <property type="entry name" value="PatG_D"/>
    <property type="match status" value="1"/>
</dbReference>
<feature type="domain" description="PatG" evidence="2">
    <location>
        <begin position="78"/>
        <end position="166"/>
    </location>
</feature>
<evidence type="ECO:0000259" key="3">
    <source>
        <dbReference type="Pfam" id="PF18065"/>
    </source>
</evidence>
<feature type="domain" description="PatG C-terminal" evidence="3">
    <location>
        <begin position="217"/>
        <end position="328"/>
    </location>
</feature>
<name>M3EH12_9ACTN</name>
<feature type="compositionally biased region" description="Pro residues" evidence="1">
    <location>
        <begin position="26"/>
        <end position="36"/>
    </location>
</feature>
<feature type="region of interest" description="Disordered" evidence="1">
    <location>
        <begin position="1"/>
        <end position="48"/>
    </location>
</feature>
<dbReference type="GeneID" id="96269690"/>
<proteinExistence type="predicted"/>
<dbReference type="EMBL" id="KB405067">
    <property type="protein sequence ID" value="EMF55576.1"/>
    <property type="molecule type" value="Genomic_DNA"/>
</dbReference>
<sequence>MDPEITDGVTDTSPPSEAGPRSAAPAPAPAPAPIPASDPGDARPVPVESGVTQACCGCGETGSHQGGGTGHGDTGPAYVYVLGRVRAVFPDLSVQQEFSQVAGADGSRDATDADALYRVLSAPENRYIARQMCYVLSVQGVDTYVLEPVESAGLDDLLESLRPVRDCRDLAVVVGTLGPLVPPGACQGLSVPVVHVEKIWAFDSRELIEAIDRPEDTSRKEFERTAREVLDRVLQLNNNAGLDPTHRALNYLTVREQEIYRKTSELRAEGYALSGVEAAPSRLSVGAQSVVTVVLSYTHRRTNVTEKLFVRVGVSGLFPYRVTPVQRYYDR</sequence>
<gene>
    <name evidence="4" type="ORF">SBD_2889</name>
</gene>
<evidence type="ECO:0000259" key="2">
    <source>
        <dbReference type="Pfam" id="PF18047"/>
    </source>
</evidence>